<evidence type="ECO:0000256" key="6">
    <source>
        <dbReference type="SAM" id="Phobius"/>
    </source>
</evidence>
<evidence type="ECO:0000313" key="8">
    <source>
        <dbReference type="Proteomes" id="UP001465668"/>
    </source>
</evidence>
<keyword evidence="8" id="KW-1185">Reference proteome</keyword>
<feature type="transmembrane region" description="Helical" evidence="6">
    <location>
        <begin position="418"/>
        <end position="439"/>
    </location>
</feature>
<dbReference type="Proteomes" id="UP001465668">
    <property type="component" value="Unassembled WGS sequence"/>
</dbReference>
<comment type="subcellular location">
    <subcellularLocation>
        <location evidence="1">Membrane</location>
        <topology evidence="1">Multi-pass membrane protein</topology>
    </subcellularLocation>
</comment>
<feature type="region of interest" description="Disordered" evidence="5">
    <location>
        <begin position="633"/>
        <end position="664"/>
    </location>
</feature>
<evidence type="ECO:0000256" key="4">
    <source>
        <dbReference type="ARBA" id="ARBA00023136"/>
    </source>
</evidence>
<reference evidence="7 8" key="1">
    <citation type="submission" date="2024-02" db="EMBL/GenBank/DDBJ databases">
        <title>First draft genome assembly of two strains of Seiridium cardinale.</title>
        <authorList>
            <person name="Emiliani G."/>
            <person name="Scali E."/>
        </authorList>
    </citation>
    <scope>NUCLEOTIDE SEQUENCE [LARGE SCALE GENOMIC DNA]</scope>
    <source>
        <strain evidence="7 8">BM-138-000479</strain>
    </source>
</reference>
<proteinExistence type="predicted"/>
<feature type="transmembrane region" description="Helical" evidence="6">
    <location>
        <begin position="551"/>
        <end position="570"/>
    </location>
</feature>
<dbReference type="InterPro" id="IPR059112">
    <property type="entry name" value="CysZ/EI24"/>
</dbReference>
<dbReference type="EMBL" id="JARVKM010000001">
    <property type="protein sequence ID" value="KAK9783815.1"/>
    <property type="molecule type" value="Genomic_DNA"/>
</dbReference>
<feature type="transmembrane region" description="Helical" evidence="6">
    <location>
        <begin position="451"/>
        <end position="473"/>
    </location>
</feature>
<organism evidence="7 8">
    <name type="scientific">Seiridium cardinale</name>
    <dbReference type="NCBI Taxonomy" id="138064"/>
    <lineage>
        <taxon>Eukaryota</taxon>
        <taxon>Fungi</taxon>
        <taxon>Dikarya</taxon>
        <taxon>Ascomycota</taxon>
        <taxon>Pezizomycotina</taxon>
        <taxon>Sordariomycetes</taxon>
        <taxon>Xylariomycetidae</taxon>
        <taxon>Amphisphaeriales</taxon>
        <taxon>Sporocadaceae</taxon>
        <taxon>Seiridium</taxon>
    </lineage>
</organism>
<sequence length="664" mass="74949">MTRLPPVEKVPLAVRKNRQFASLQVSFVELTNKVRDEWDNKKADIEKELSDVLTVPWTVEVNPNQIDAYASDGYATQSLGSCIAGYINGAVYQLKYYESSFGEEGLKELNSIAHKHVITMDVDDAKRFTYGGVDVHEGNLRILFAPDNLGVNIDYACEKETLQKALNEAPPAEGSSEPLSFATRTGIRQDYDPKIEEIREKIANLIAKSDIKLNPNFKETFAKLKEESQIKKTELREDWEKYIGYMAFQYFEGLVSQLQWQKFEDDDLLQEGFNEAVDKGEITLRIVDKLKEGSYGECEVEDGVLYLQAPVNCYRAKLQCSPSIAGCSTVANCVVVISKVVPQFQQRVSYFAEHLQLQQLGATDMPSPDYRSHLHQAVKPFERPASYVSRALTAAGYPLRGIYYFLRHPAYYPLFLSRLLPLSLISILVYTILFTFAFLPQYAFLAIFHGWGAWVNAVVLVLGEGLVIIQGLFEGFFVDECRVDVFDATLIDQGLVDLLRPHRIIFPDAPTSVKMLGKPSTTAVFQPWSLVQIIELIICLPLNLIPYVGTPAFIIITGARLGTFAHYRWFELHGLSKKERKREISRRRWEYIWFGTVAMLLELVPILSFFFLLTSTTGSALWAAKLEYQARQPPATEPVGNNAGEAVDDDQPDAPPPPYSDDPV</sequence>
<gene>
    <name evidence="7" type="ORF">SCAR479_00374</name>
</gene>
<dbReference type="Pfam" id="PF07264">
    <property type="entry name" value="EI24"/>
    <property type="match status" value="1"/>
</dbReference>
<evidence type="ECO:0000256" key="3">
    <source>
        <dbReference type="ARBA" id="ARBA00022989"/>
    </source>
</evidence>
<keyword evidence="3 6" id="KW-1133">Transmembrane helix</keyword>
<keyword evidence="2 6" id="KW-0812">Transmembrane</keyword>
<dbReference type="InterPro" id="IPR052786">
    <property type="entry name" value="Spore_wall_assembly"/>
</dbReference>
<dbReference type="PANTHER" id="PTHR34292">
    <property type="entry name" value="OUTER SPORE WALL PROTEIN LDS1"/>
    <property type="match status" value="1"/>
</dbReference>
<name>A0ABR2YA52_9PEZI</name>
<evidence type="ECO:0000256" key="5">
    <source>
        <dbReference type="SAM" id="MobiDB-lite"/>
    </source>
</evidence>
<evidence type="ECO:0000256" key="2">
    <source>
        <dbReference type="ARBA" id="ARBA00022692"/>
    </source>
</evidence>
<comment type="caution">
    <text evidence="7">The sequence shown here is derived from an EMBL/GenBank/DDBJ whole genome shotgun (WGS) entry which is preliminary data.</text>
</comment>
<evidence type="ECO:0000256" key="1">
    <source>
        <dbReference type="ARBA" id="ARBA00004141"/>
    </source>
</evidence>
<accession>A0ABR2YA52</accession>
<evidence type="ECO:0000313" key="7">
    <source>
        <dbReference type="EMBL" id="KAK9783815.1"/>
    </source>
</evidence>
<dbReference type="PANTHER" id="PTHR34292:SF1">
    <property type="entry name" value="OUTER SPORE WALL PROTEIN RRT8"/>
    <property type="match status" value="1"/>
</dbReference>
<keyword evidence="4 6" id="KW-0472">Membrane</keyword>
<feature type="compositionally biased region" description="Pro residues" evidence="5">
    <location>
        <begin position="653"/>
        <end position="664"/>
    </location>
</feature>
<feature type="transmembrane region" description="Helical" evidence="6">
    <location>
        <begin position="591"/>
        <end position="613"/>
    </location>
</feature>
<protein>
    <submittedName>
        <fullName evidence="7">Glycosyltransferase 2-like domain-containing protein</fullName>
    </submittedName>
</protein>